<sequence>MAGTGTLLLGAPGTGRSTALIRRALDFVRAGNDAASVLLLAPGRLAADRLRQEFSERIGATVSSPPARAWHSYAFDLLRRAHAAGQLPGVAFEPRLLSGPEQDVLIGQMIETHRRGIGHPPAWPTDLGEALRTRGFRREIREFLDRCAEFDLSPDQVRELGRSMAHPEWVAAADFRVEYEQLRRLSMPHAYDPSALIHEAAAFLETHPEFVKQEHTRLRLILADDLQEASPAVVRLLGALYPAGLADPAELVLTACPDTVVQGFRGARPELLTSLERRLPALDGLRSISLATSHRMPAGLVPAFERIAHRIPVVAGALTQRTPAQPAESTEGQPDDVAPERAVHQRRRVAGQGDDAPEVLLVGSEQEELRLLSQLILEEHVLGGRGLEEMAVIVRNGSSLARIQRHLDADGIAATVPVAETPLREEPAVRPLLDALWILTDREKEAGARALDLLTSRLGGTSPSGLRRLRQTLRARELRAGGRRSGDELLLAALRQIDGTEASVDGEQGPDLGGSGPGTAGLRRVGAVLSAGRAAMAAPEPSAETVLWALWEASGLAKTWEEASRGAGPAAQRAHRDLDAMVELFKSAERFAEQQTGAGVEQFLDYLDSQDLPMDTLAPVGGPSAAVSLLTPASAAGREWPVVIVSGVQDGVWPNLTVRGGLLAAPQLADAVFLGPEQAARVTHGMRVRETRVDELRMFAAAISRASRRLVVTAVADAETEPSELLAMLAPDQMQQPALTPVRRPMTLRGLVAELRRAAQDPQDPDRALRAADCLARLALDDGAPDADAPGEGGPADDAARAAAEDGAPRAPLPPVPGAHPQDWWGLAPLSSTEPALPAEKPVPVTPSRMEGIVRSPLDWFVAVSGGQAGTDLSRSLGTLIHEVAQDLPEAPGHELVAELRRRFEALRLPETWETEQTWQRAETMIRKFAQYAVDSRLKEGRRLAGIEGSFQVLVPGPARDALLTGRVDRLEVDQLGRYVVIDLKTGRHAPTKAQMAHHPQLAGYQVALAAGAGQAMAAQAARDGAEARDGADAGPSDAADPGDSLDATASQQVSGRQDAEPEVLELRGARLTELSGGAALVQLGTGTASYGNQQQEALGPEDQWAVDLVQRCAELIAHERFQARHTEQNTGAHGLGCALPEICPLCASGRQVTQP</sequence>
<dbReference type="GO" id="GO:0003677">
    <property type="term" value="F:DNA binding"/>
    <property type="evidence" value="ECO:0007669"/>
    <property type="project" value="UniProtKB-KW"/>
</dbReference>
<evidence type="ECO:0000256" key="14">
    <source>
        <dbReference type="ARBA" id="ARBA00048988"/>
    </source>
</evidence>
<feature type="region of interest" description="Disordered" evidence="16">
    <location>
        <begin position="782"/>
        <end position="823"/>
    </location>
</feature>
<comment type="catalytic activity">
    <reaction evidence="14">
        <text>ATP + H2O = ADP + phosphate + H(+)</text>
        <dbReference type="Rhea" id="RHEA:13065"/>
        <dbReference type="ChEBI" id="CHEBI:15377"/>
        <dbReference type="ChEBI" id="CHEBI:15378"/>
        <dbReference type="ChEBI" id="CHEBI:30616"/>
        <dbReference type="ChEBI" id="CHEBI:43474"/>
        <dbReference type="ChEBI" id="CHEBI:456216"/>
        <dbReference type="EC" id="5.6.2.4"/>
    </reaction>
</comment>
<dbReference type="GO" id="GO:0005524">
    <property type="term" value="F:ATP binding"/>
    <property type="evidence" value="ECO:0007669"/>
    <property type="project" value="UniProtKB-UniRule"/>
</dbReference>
<evidence type="ECO:0000256" key="16">
    <source>
        <dbReference type="SAM" id="MobiDB-lite"/>
    </source>
</evidence>
<reference evidence="19 20" key="1">
    <citation type="submission" date="2020-12" db="EMBL/GenBank/DDBJ databases">
        <title>FDA dAtabase for Regulatory Grade micrObial Sequences (FDA-ARGOS): Supporting development and validation of Infectious Disease Dx tests.</title>
        <authorList>
            <person name="Sproer C."/>
            <person name="Gronow S."/>
            <person name="Severitt S."/>
            <person name="Schroder I."/>
            <person name="Tallon L."/>
            <person name="Sadzewicz L."/>
            <person name="Zhao X."/>
            <person name="Boylan J."/>
            <person name="Ott S."/>
            <person name="Bowen H."/>
            <person name="Vavikolanu K."/>
            <person name="Mehta A."/>
            <person name="Aluvathingal J."/>
            <person name="Nadendla S."/>
            <person name="Lowell S."/>
            <person name="Myers T."/>
            <person name="Yan Y."/>
            <person name="Sichtig H."/>
        </authorList>
    </citation>
    <scope>NUCLEOTIDE SEQUENCE [LARGE SCALE GENOMIC DNA]</scope>
    <source>
        <strain evidence="19 20">FDAARGOS_864</strain>
    </source>
</reference>
<dbReference type="Gene3D" id="1.10.486.10">
    <property type="entry name" value="PCRA, domain 4"/>
    <property type="match status" value="1"/>
</dbReference>
<dbReference type="RefSeq" id="WP_129357421.1">
    <property type="nucleotide sequence ID" value="NZ_CP065738.1"/>
</dbReference>
<feature type="compositionally biased region" description="Polar residues" evidence="16">
    <location>
        <begin position="320"/>
        <end position="332"/>
    </location>
</feature>
<organism evidence="19 20">
    <name type="scientific">Rothia kristinae</name>
    <dbReference type="NCBI Taxonomy" id="37923"/>
    <lineage>
        <taxon>Bacteria</taxon>
        <taxon>Bacillati</taxon>
        <taxon>Actinomycetota</taxon>
        <taxon>Actinomycetes</taxon>
        <taxon>Micrococcales</taxon>
        <taxon>Micrococcaceae</taxon>
        <taxon>Rothia</taxon>
    </lineage>
</organism>
<dbReference type="InterPro" id="IPR000212">
    <property type="entry name" value="DNA_helicase_UvrD/REP"/>
</dbReference>
<dbReference type="InterPro" id="IPR011604">
    <property type="entry name" value="PDDEXK-like_dom_sf"/>
</dbReference>
<dbReference type="Gene3D" id="3.40.50.300">
    <property type="entry name" value="P-loop containing nucleotide triphosphate hydrolases"/>
    <property type="match status" value="2"/>
</dbReference>
<gene>
    <name evidence="19" type="ORF">I6G21_00505</name>
</gene>
<evidence type="ECO:0000256" key="11">
    <source>
        <dbReference type="ARBA" id="ARBA00023235"/>
    </source>
</evidence>
<dbReference type="InterPro" id="IPR038726">
    <property type="entry name" value="PDDEXK_AddAB-type"/>
</dbReference>
<evidence type="ECO:0000256" key="5">
    <source>
        <dbReference type="ARBA" id="ARBA00022801"/>
    </source>
</evidence>
<evidence type="ECO:0000256" key="9">
    <source>
        <dbReference type="ARBA" id="ARBA00023125"/>
    </source>
</evidence>
<evidence type="ECO:0000256" key="8">
    <source>
        <dbReference type="ARBA" id="ARBA00022840"/>
    </source>
</evidence>
<evidence type="ECO:0000256" key="7">
    <source>
        <dbReference type="ARBA" id="ARBA00022839"/>
    </source>
</evidence>
<feature type="domain" description="UvrD-like helicase ATP-binding" evidence="17">
    <location>
        <begin position="1"/>
        <end position="297"/>
    </location>
</feature>
<keyword evidence="10" id="KW-0234">DNA repair</keyword>
<dbReference type="GO" id="GO:0043138">
    <property type="term" value="F:3'-5' DNA helicase activity"/>
    <property type="evidence" value="ECO:0007669"/>
    <property type="project" value="UniProtKB-EC"/>
</dbReference>
<evidence type="ECO:0000256" key="6">
    <source>
        <dbReference type="ARBA" id="ARBA00022806"/>
    </source>
</evidence>
<dbReference type="SUPFAM" id="SSF52540">
    <property type="entry name" value="P-loop containing nucleoside triphosphate hydrolases"/>
    <property type="match status" value="1"/>
</dbReference>
<dbReference type="Gene3D" id="3.90.320.10">
    <property type="match status" value="1"/>
</dbReference>
<evidence type="ECO:0000256" key="3">
    <source>
        <dbReference type="ARBA" id="ARBA00022741"/>
    </source>
</evidence>
<feature type="compositionally biased region" description="Low complexity" evidence="16">
    <location>
        <begin position="1033"/>
        <end position="1045"/>
    </location>
</feature>
<dbReference type="InterPro" id="IPR014017">
    <property type="entry name" value="DNA_helicase_UvrD-like_C"/>
</dbReference>
<feature type="region of interest" description="Disordered" evidence="16">
    <location>
        <begin position="320"/>
        <end position="339"/>
    </location>
</feature>
<dbReference type="Gene3D" id="1.10.10.160">
    <property type="match status" value="1"/>
</dbReference>
<keyword evidence="7" id="KW-0269">Exonuclease</keyword>
<dbReference type="GO" id="GO:0000725">
    <property type="term" value="P:recombinational repair"/>
    <property type="evidence" value="ECO:0007669"/>
    <property type="project" value="TreeGrafter"/>
</dbReference>
<name>A0A7T3CGJ1_9MICC</name>
<dbReference type="GO" id="GO:0033202">
    <property type="term" value="C:DNA helicase complex"/>
    <property type="evidence" value="ECO:0007669"/>
    <property type="project" value="TreeGrafter"/>
</dbReference>
<dbReference type="AlphaFoldDB" id="A0A7T3CGJ1"/>
<dbReference type="PANTHER" id="PTHR11070">
    <property type="entry name" value="UVRD / RECB / PCRA DNA HELICASE FAMILY MEMBER"/>
    <property type="match status" value="1"/>
</dbReference>
<dbReference type="KEGG" id="rkr:I6G21_00505"/>
<evidence type="ECO:0000259" key="17">
    <source>
        <dbReference type="PROSITE" id="PS51198"/>
    </source>
</evidence>
<evidence type="ECO:0000256" key="1">
    <source>
        <dbReference type="ARBA" id="ARBA00009922"/>
    </source>
</evidence>
<keyword evidence="4" id="KW-0227">DNA damage</keyword>
<proteinExistence type="inferred from homology"/>
<dbReference type="InterPro" id="IPR014016">
    <property type="entry name" value="UvrD-like_ATP-bd"/>
</dbReference>
<comment type="catalytic activity">
    <reaction evidence="12">
        <text>Couples ATP hydrolysis with the unwinding of duplex DNA by translocating in the 3'-5' direction.</text>
        <dbReference type="EC" id="5.6.2.4"/>
    </reaction>
</comment>
<dbReference type="PANTHER" id="PTHR11070:SF59">
    <property type="entry name" value="DNA 3'-5' HELICASE"/>
    <property type="match status" value="1"/>
</dbReference>
<dbReference type="Pfam" id="PF12705">
    <property type="entry name" value="PDDEXK_1"/>
    <property type="match status" value="1"/>
</dbReference>
<dbReference type="EMBL" id="CP065738">
    <property type="protein sequence ID" value="QPT53738.1"/>
    <property type="molecule type" value="Genomic_DNA"/>
</dbReference>
<evidence type="ECO:0000259" key="18">
    <source>
        <dbReference type="PROSITE" id="PS51217"/>
    </source>
</evidence>
<dbReference type="PROSITE" id="PS51198">
    <property type="entry name" value="UVRD_HELICASE_ATP_BIND"/>
    <property type="match status" value="1"/>
</dbReference>
<protein>
    <recommendedName>
        <fullName evidence="13">DNA 3'-5' helicase</fullName>
        <ecNumber evidence="13">5.6.2.4</ecNumber>
    </recommendedName>
</protein>
<evidence type="ECO:0000256" key="12">
    <source>
        <dbReference type="ARBA" id="ARBA00034617"/>
    </source>
</evidence>
<keyword evidence="8 15" id="KW-0067">ATP-binding</keyword>
<dbReference type="EC" id="5.6.2.4" evidence="13"/>
<dbReference type="Pfam" id="PF00580">
    <property type="entry name" value="UvrD-helicase"/>
    <property type="match status" value="1"/>
</dbReference>
<keyword evidence="2" id="KW-0540">Nuclease</keyword>
<dbReference type="InterPro" id="IPR027417">
    <property type="entry name" value="P-loop_NTPase"/>
</dbReference>
<feature type="compositionally biased region" description="Basic and acidic residues" evidence="16">
    <location>
        <begin position="798"/>
        <end position="808"/>
    </location>
</feature>
<feature type="domain" description="UvrD-like helicase C-terminal" evidence="18">
    <location>
        <begin position="325"/>
        <end position="637"/>
    </location>
</feature>
<dbReference type="GO" id="GO:0004527">
    <property type="term" value="F:exonuclease activity"/>
    <property type="evidence" value="ECO:0007669"/>
    <property type="project" value="UniProtKB-KW"/>
</dbReference>
<keyword evidence="3 15" id="KW-0547">Nucleotide-binding</keyword>
<dbReference type="InterPro" id="IPR013986">
    <property type="entry name" value="DExx_box_DNA_helicase_dom_sf"/>
</dbReference>
<dbReference type="GeneID" id="61261829"/>
<keyword evidence="6 15" id="KW-0347">Helicase</keyword>
<evidence type="ECO:0000256" key="15">
    <source>
        <dbReference type="PROSITE-ProRule" id="PRU00560"/>
    </source>
</evidence>
<evidence type="ECO:0000256" key="10">
    <source>
        <dbReference type="ARBA" id="ARBA00023204"/>
    </source>
</evidence>
<evidence type="ECO:0000256" key="13">
    <source>
        <dbReference type="ARBA" id="ARBA00034808"/>
    </source>
</evidence>
<dbReference type="GO" id="GO:0005829">
    <property type="term" value="C:cytosol"/>
    <property type="evidence" value="ECO:0007669"/>
    <property type="project" value="TreeGrafter"/>
</dbReference>
<keyword evidence="11" id="KW-0413">Isomerase</keyword>
<evidence type="ECO:0000256" key="2">
    <source>
        <dbReference type="ARBA" id="ARBA00022722"/>
    </source>
</evidence>
<accession>A0A7T3CGJ1</accession>
<dbReference type="Proteomes" id="UP000594975">
    <property type="component" value="Chromosome"/>
</dbReference>
<evidence type="ECO:0000256" key="4">
    <source>
        <dbReference type="ARBA" id="ARBA00022763"/>
    </source>
</evidence>
<feature type="region of interest" description="Disordered" evidence="16">
    <location>
        <begin position="1021"/>
        <end position="1061"/>
    </location>
</feature>
<keyword evidence="5 15" id="KW-0378">Hydrolase</keyword>
<comment type="similarity">
    <text evidence="1">Belongs to the helicase family. UvrD subfamily.</text>
</comment>
<feature type="binding site" evidence="15">
    <location>
        <begin position="10"/>
        <end position="17"/>
    </location>
    <ligand>
        <name>ATP</name>
        <dbReference type="ChEBI" id="CHEBI:30616"/>
    </ligand>
</feature>
<dbReference type="PROSITE" id="PS51217">
    <property type="entry name" value="UVRD_HELICASE_CTER"/>
    <property type="match status" value="1"/>
</dbReference>
<evidence type="ECO:0000313" key="19">
    <source>
        <dbReference type="EMBL" id="QPT53738.1"/>
    </source>
</evidence>
<evidence type="ECO:0000313" key="20">
    <source>
        <dbReference type="Proteomes" id="UP000594975"/>
    </source>
</evidence>
<keyword evidence="9" id="KW-0238">DNA-binding</keyword>